<dbReference type="RefSeq" id="WP_066732453.1">
    <property type="nucleotide sequence ID" value="NZ_JAJCIQ010000001.1"/>
</dbReference>
<keyword evidence="3 7" id="KW-0812">Transmembrane</keyword>
<evidence type="ECO:0000256" key="5">
    <source>
        <dbReference type="ARBA" id="ARBA00023136"/>
    </source>
</evidence>
<feature type="transmembrane region" description="Helical" evidence="7">
    <location>
        <begin position="194"/>
        <end position="213"/>
    </location>
</feature>
<dbReference type="Pfam" id="PF06738">
    <property type="entry name" value="ThrE"/>
    <property type="match status" value="1"/>
</dbReference>
<protein>
    <submittedName>
        <fullName evidence="9">Threonine/serine exporter family protein</fullName>
    </submittedName>
</protein>
<sequence>MDTQLLFDTAMLAGEIMLCSGAETYRVEDTMHHILKTADDAEIIEVLVLMTGISATLKRTGEMPVSIVKRVASRGTNLSRVVEVNEISRRYCGQYLTVEQAYDMLLELKGEKHNGSLHPIAIAGACAGFTLMFGGRLTDAALAAVVGAFLALCLFCGKKLEFHAFIQDVTSSVGVAFISIVLKAIIGTPMNMDIVMISAIMPLVPGMAITNAVRDTLQGDYISGAARTLEAFLKAAGIALGIGIGIAIFSNIFLKGGR</sequence>
<feature type="domain" description="Threonine/serine exporter-like N-terminal" evidence="8">
    <location>
        <begin position="9"/>
        <end position="248"/>
    </location>
</feature>
<feature type="transmembrane region" description="Helical" evidence="7">
    <location>
        <begin position="169"/>
        <end position="188"/>
    </location>
</feature>
<keyword evidence="10" id="KW-1185">Reference proteome</keyword>
<dbReference type="PANTHER" id="PTHR34390">
    <property type="entry name" value="UPF0442 PROTEIN YJJB-RELATED"/>
    <property type="match status" value="1"/>
</dbReference>
<keyword evidence="2" id="KW-1003">Cell membrane</keyword>
<comment type="caution">
    <text evidence="9">The sequence shown here is derived from an EMBL/GenBank/DDBJ whole genome shotgun (WGS) entry which is preliminary data.</text>
</comment>
<comment type="similarity">
    <text evidence="6">Belongs to the ThrE exporter (TC 2.A.79) family.</text>
</comment>
<evidence type="ECO:0000256" key="7">
    <source>
        <dbReference type="SAM" id="Phobius"/>
    </source>
</evidence>
<comment type="subcellular location">
    <subcellularLocation>
        <location evidence="1">Cell membrane</location>
        <topology evidence="1">Multi-pass membrane protein</topology>
    </subcellularLocation>
</comment>
<dbReference type="InterPro" id="IPR050539">
    <property type="entry name" value="ThrE_Dicarb/AminoAcid_Exp"/>
</dbReference>
<evidence type="ECO:0000256" key="1">
    <source>
        <dbReference type="ARBA" id="ARBA00004651"/>
    </source>
</evidence>
<name>A0ABS8DCS2_9FIRM</name>
<keyword evidence="4 7" id="KW-1133">Transmembrane helix</keyword>
<evidence type="ECO:0000313" key="9">
    <source>
        <dbReference type="EMBL" id="MCB7386206.1"/>
    </source>
</evidence>
<evidence type="ECO:0000256" key="6">
    <source>
        <dbReference type="ARBA" id="ARBA00034125"/>
    </source>
</evidence>
<dbReference type="InterPro" id="IPR010619">
    <property type="entry name" value="ThrE-like_N"/>
</dbReference>
<accession>A0ABS8DCS2</accession>
<dbReference type="EMBL" id="JAJCIS010000001">
    <property type="protein sequence ID" value="MCB7386206.1"/>
    <property type="molecule type" value="Genomic_DNA"/>
</dbReference>
<dbReference type="PANTHER" id="PTHR34390:SF2">
    <property type="entry name" value="SUCCINATE TRANSPORTER SUBUNIT YJJP-RELATED"/>
    <property type="match status" value="1"/>
</dbReference>
<feature type="transmembrane region" description="Helical" evidence="7">
    <location>
        <begin position="233"/>
        <end position="254"/>
    </location>
</feature>
<evidence type="ECO:0000256" key="3">
    <source>
        <dbReference type="ARBA" id="ARBA00022692"/>
    </source>
</evidence>
<gene>
    <name evidence="9" type="ORF">LIZ65_02795</name>
</gene>
<proteinExistence type="inferred from homology"/>
<organism evidence="9 10">
    <name type="scientific">Bariatricus massiliensis</name>
    <dbReference type="NCBI Taxonomy" id="1745713"/>
    <lineage>
        <taxon>Bacteria</taxon>
        <taxon>Bacillati</taxon>
        <taxon>Bacillota</taxon>
        <taxon>Clostridia</taxon>
        <taxon>Lachnospirales</taxon>
        <taxon>Lachnospiraceae</taxon>
        <taxon>Bariatricus</taxon>
    </lineage>
</organism>
<reference evidence="9 10" key="1">
    <citation type="submission" date="2021-10" db="EMBL/GenBank/DDBJ databases">
        <title>Collection of gut derived symbiotic bacterial strains cultured from healthy donors.</title>
        <authorList>
            <person name="Lin H."/>
            <person name="Littmann E."/>
            <person name="Kohout C."/>
            <person name="Pamer E.G."/>
        </authorList>
    </citation>
    <scope>NUCLEOTIDE SEQUENCE [LARGE SCALE GENOMIC DNA]</scope>
    <source>
        <strain evidence="9 10">DFI.1.165</strain>
    </source>
</reference>
<evidence type="ECO:0000256" key="2">
    <source>
        <dbReference type="ARBA" id="ARBA00022475"/>
    </source>
</evidence>
<evidence type="ECO:0000259" key="8">
    <source>
        <dbReference type="Pfam" id="PF06738"/>
    </source>
</evidence>
<keyword evidence="5 7" id="KW-0472">Membrane</keyword>
<feature type="transmembrane region" description="Helical" evidence="7">
    <location>
        <begin position="140"/>
        <end position="157"/>
    </location>
</feature>
<dbReference type="Proteomes" id="UP001299546">
    <property type="component" value="Unassembled WGS sequence"/>
</dbReference>
<evidence type="ECO:0000313" key="10">
    <source>
        <dbReference type="Proteomes" id="UP001299546"/>
    </source>
</evidence>
<evidence type="ECO:0000256" key="4">
    <source>
        <dbReference type="ARBA" id="ARBA00022989"/>
    </source>
</evidence>